<dbReference type="InterPro" id="IPR039657">
    <property type="entry name" value="Dimethylallyltransferase"/>
</dbReference>
<evidence type="ECO:0000256" key="7">
    <source>
        <dbReference type="ARBA" id="ARBA00022840"/>
    </source>
</evidence>
<evidence type="ECO:0000256" key="9">
    <source>
        <dbReference type="ARBA" id="ARBA00049563"/>
    </source>
</evidence>
<evidence type="ECO:0000313" key="14">
    <source>
        <dbReference type="EMBL" id="MFC3303209.1"/>
    </source>
</evidence>
<dbReference type="GO" id="GO:0052381">
    <property type="term" value="F:tRNA dimethylallyltransferase activity"/>
    <property type="evidence" value="ECO:0007669"/>
    <property type="project" value="UniProtKB-EC"/>
</dbReference>
<evidence type="ECO:0000313" key="15">
    <source>
        <dbReference type="Proteomes" id="UP001595607"/>
    </source>
</evidence>
<feature type="binding site" evidence="10">
    <location>
        <begin position="14"/>
        <end position="21"/>
    </location>
    <ligand>
        <name>ATP</name>
        <dbReference type="ChEBI" id="CHEBI:30616"/>
    </ligand>
</feature>
<feature type="binding site" evidence="10">
    <location>
        <begin position="16"/>
        <end position="21"/>
    </location>
    <ligand>
        <name>substrate</name>
    </ligand>
</feature>
<evidence type="ECO:0000256" key="3">
    <source>
        <dbReference type="ARBA" id="ARBA00005842"/>
    </source>
</evidence>
<dbReference type="EMBL" id="JBHRVA010000003">
    <property type="protein sequence ID" value="MFC3303209.1"/>
    <property type="molecule type" value="Genomic_DNA"/>
</dbReference>
<dbReference type="RefSeq" id="WP_189575538.1">
    <property type="nucleotide sequence ID" value="NZ_BMXU01000002.1"/>
</dbReference>
<evidence type="ECO:0000256" key="1">
    <source>
        <dbReference type="ARBA" id="ARBA00001946"/>
    </source>
</evidence>
<dbReference type="InterPro" id="IPR018022">
    <property type="entry name" value="IPT"/>
</dbReference>
<comment type="function">
    <text evidence="2 10 12">Catalyzes the transfer of a dimethylallyl group onto the adenine at position 37 in tRNAs that read codons beginning with uridine, leading to the formation of N6-(dimethylallyl)adenosine (i(6)A).</text>
</comment>
<dbReference type="PANTHER" id="PTHR11088">
    <property type="entry name" value="TRNA DIMETHYLALLYLTRANSFERASE"/>
    <property type="match status" value="1"/>
</dbReference>
<comment type="catalytic activity">
    <reaction evidence="9 10 11">
        <text>adenosine(37) in tRNA + dimethylallyl diphosphate = N(6)-dimethylallyladenosine(37) in tRNA + diphosphate</text>
        <dbReference type="Rhea" id="RHEA:26482"/>
        <dbReference type="Rhea" id="RHEA-COMP:10162"/>
        <dbReference type="Rhea" id="RHEA-COMP:10375"/>
        <dbReference type="ChEBI" id="CHEBI:33019"/>
        <dbReference type="ChEBI" id="CHEBI:57623"/>
        <dbReference type="ChEBI" id="CHEBI:74411"/>
        <dbReference type="ChEBI" id="CHEBI:74415"/>
        <dbReference type="EC" id="2.5.1.75"/>
    </reaction>
</comment>
<dbReference type="Gene3D" id="1.10.20.140">
    <property type="match status" value="1"/>
</dbReference>
<dbReference type="Pfam" id="PF01715">
    <property type="entry name" value="IPPT"/>
    <property type="match status" value="1"/>
</dbReference>
<dbReference type="Gene3D" id="3.40.50.300">
    <property type="entry name" value="P-loop containing nucleotide triphosphate hydrolases"/>
    <property type="match status" value="1"/>
</dbReference>
<protein>
    <recommendedName>
        <fullName evidence="10">tRNA dimethylallyltransferase</fullName>
        <ecNumber evidence="10">2.5.1.75</ecNumber>
    </recommendedName>
    <alternativeName>
        <fullName evidence="10">Dimethylallyl diphosphate:tRNA dimethylallyltransferase</fullName>
        <shortName evidence="10">DMAPP:tRNA dimethylallyltransferase</shortName>
        <shortName evidence="10">DMATase</shortName>
    </alternativeName>
    <alternativeName>
        <fullName evidence="10">Isopentenyl-diphosphate:tRNA isopentenyltransferase</fullName>
        <shortName evidence="10">IPP transferase</shortName>
        <shortName evidence="10">IPPT</shortName>
        <shortName evidence="10">IPTase</shortName>
    </alternativeName>
</protein>
<comment type="similarity">
    <text evidence="3 10 13">Belongs to the IPP transferase family.</text>
</comment>
<evidence type="ECO:0000256" key="12">
    <source>
        <dbReference type="RuleBase" id="RU003784"/>
    </source>
</evidence>
<accession>A0ABV7MCK9</accession>
<dbReference type="EC" id="2.5.1.75" evidence="10"/>
<dbReference type="SUPFAM" id="SSF52540">
    <property type="entry name" value="P-loop containing nucleoside triphosphate hydrolases"/>
    <property type="match status" value="2"/>
</dbReference>
<feature type="site" description="Interaction with substrate tRNA" evidence="10">
    <location>
        <position position="129"/>
    </location>
</feature>
<evidence type="ECO:0000256" key="11">
    <source>
        <dbReference type="RuleBase" id="RU003783"/>
    </source>
</evidence>
<comment type="caution">
    <text evidence="14">The sequence shown here is derived from an EMBL/GenBank/DDBJ whole genome shotgun (WGS) entry which is preliminary data.</text>
</comment>
<evidence type="ECO:0000256" key="4">
    <source>
        <dbReference type="ARBA" id="ARBA00022679"/>
    </source>
</evidence>
<reference evidence="15" key="1">
    <citation type="journal article" date="2019" name="Int. J. Syst. Evol. Microbiol.">
        <title>The Global Catalogue of Microorganisms (GCM) 10K type strain sequencing project: providing services to taxonomists for standard genome sequencing and annotation.</title>
        <authorList>
            <consortium name="The Broad Institute Genomics Platform"/>
            <consortium name="The Broad Institute Genome Sequencing Center for Infectious Disease"/>
            <person name="Wu L."/>
            <person name="Ma J."/>
        </authorList>
    </citation>
    <scope>NUCLEOTIDE SEQUENCE [LARGE SCALE GENOMIC DNA]</scope>
    <source>
        <strain evidence="15">KCTC 22245</strain>
    </source>
</reference>
<dbReference type="HAMAP" id="MF_00185">
    <property type="entry name" value="IPP_trans"/>
    <property type="match status" value="1"/>
</dbReference>
<keyword evidence="8 10" id="KW-0460">Magnesium</keyword>
<keyword evidence="7 10" id="KW-0067">ATP-binding</keyword>
<comment type="subunit">
    <text evidence="10">Monomer.</text>
</comment>
<dbReference type="NCBIfam" id="TIGR00174">
    <property type="entry name" value="miaA"/>
    <property type="match status" value="1"/>
</dbReference>
<feature type="region of interest" description="Interaction with substrate tRNA" evidence="10">
    <location>
        <begin position="39"/>
        <end position="42"/>
    </location>
</feature>
<dbReference type="PANTHER" id="PTHR11088:SF60">
    <property type="entry name" value="TRNA DIMETHYLALLYLTRANSFERASE"/>
    <property type="match status" value="1"/>
</dbReference>
<evidence type="ECO:0000256" key="6">
    <source>
        <dbReference type="ARBA" id="ARBA00022741"/>
    </source>
</evidence>
<name>A0ABV7MCK9_9PROT</name>
<evidence type="ECO:0000256" key="13">
    <source>
        <dbReference type="RuleBase" id="RU003785"/>
    </source>
</evidence>
<dbReference type="InterPro" id="IPR027417">
    <property type="entry name" value="P-loop_NTPase"/>
</dbReference>
<comment type="caution">
    <text evidence="10">Lacks conserved residue(s) required for the propagation of feature annotation.</text>
</comment>
<keyword evidence="4 10" id="KW-0808">Transferase</keyword>
<keyword evidence="15" id="KW-1185">Reference proteome</keyword>
<evidence type="ECO:0000256" key="10">
    <source>
        <dbReference type="HAMAP-Rule" id="MF_00185"/>
    </source>
</evidence>
<comment type="cofactor">
    <cofactor evidence="1 10">
        <name>Mg(2+)</name>
        <dbReference type="ChEBI" id="CHEBI:18420"/>
    </cofactor>
</comment>
<feature type="site" description="Interaction with substrate tRNA" evidence="10">
    <location>
        <position position="105"/>
    </location>
</feature>
<feature type="region of interest" description="Interaction with substrate tRNA" evidence="10">
    <location>
        <begin position="161"/>
        <end position="165"/>
    </location>
</feature>
<keyword evidence="6 10" id="KW-0547">Nucleotide-binding</keyword>
<evidence type="ECO:0000256" key="8">
    <source>
        <dbReference type="ARBA" id="ARBA00022842"/>
    </source>
</evidence>
<keyword evidence="5 10" id="KW-0819">tRNA processing</keyword>
<organism evidence="14 15">
    <name type="scientific">Parvularcula lutaonensis</name>
    <dbReference type="NCBI Taxonomy" id="491923"/>
    <lineage>
        <taxon>Bacteria</taxon>
        <taxon>Pseudomonadati</taxon>
        <taxon>Pseudomonadota</taxon>
        <taxon>Alphaproteobacteria</taxon>
        <taxon>Parvularculales</taxon>
        <taxon>Parvularculaceae</taxon>
        <taxon>Parvularcula</taxon>
    </lineage>
</organism>
<sequence>MSAQGGPPVVIVGGPTASGKSAAAEMLARMVGGEVINADSMQVYRDLRILSARPTASDQRSVPHHLYGHVDGSERYSAGRFVSEAVPIIEKLRAEGAIPVICGGTGLYLKSLTEGLSPIPEVPEEVSVRAGVAFDADPAAFRTKLLEADPAMERLEPNDRQRHVRAVAVLEATGRPLSDWQKEPRRKPLDAPFLETCLLPPRETLYENCDRRFLKMMEEGAVQEVRALMARGLSPILPVMKALGVPELAAFIRGDLEEGEAVEMAAQETRRFAKRQMTWFRNQTDWPVFSAGDHLVEAAAKKVMARR</sequence>
<proteinExistence type="inferred from homology"/>
<dbReference type="Proteomes" id="UP001595607">
    <property type="component" value="Unassembled WGS sequence"/>
</dbReference>
<evidence type="ECO:0000256" key="5">
    <source>
        <dbReference type="ARBA" id="ARBA00022694"/>
    </source>
</evidence>
<gene>
    <name evidence="10 14" type="primary">miaA</name>
    <name evidence="14" type="ORF">ACFONP_10750</name>
</gene>
<evidence type="ECO:0000256" key="2">
    <source>
        <dbReference type="ARBA" id="ARBA00003213"/>
    </source>
</evidence>